<organism evidence="3 4">
    <name type="scientific">Microvirga terrestris</name>
    <dbReference type="NCBI Taxonomy" id="2791024"/>
    <lineage>
        <taxon>Bacteria</taxon>
        <taxon>Pseudomonadati</taxon>
        <taxon>Pseudomonadota</taxon>
        <taxon>Alphaproteobacteria</taxon>
        <taxon>Hyphomicrobiales</taxon>
        <taxon>Methylobacteriaceae</taxon>
        <taxon>Microvirga</taxon>
    </lineage>
</organism>
<dbReference type="RefSeq" id="WP_196262750.1">
    <property type="nucleotide sequence ID" value="NZ_JADQDN010000002.1"/>
</dbReference>
<evidence type="ECO:0000313" key="3">
    <source>
        <dbReference type="EMBL" id="MBF9195357.1"/>
    </source>
</evidence>
<evidence type="ECO:0008006" key="5">
    <source>
        <dbReference type="Google" id="ProtNLM"/>
    </source>
</evidence>
<dbReference type="InterPro" id="IPR005793">
    <property type="entry name" value="Formyl_trans_C"/>
</dbReference>
<dbReference type="PANTHER" id="PTHR11138:SF5">
    <property type="entry name" value="METHIONYL-TRNA FORMYLTRANSFERASE, MITOCHONDRIAL"/>
    <property type="match status" value="1"/>
</dbReference>
<dbReference type="Proteomes" id="UP000611708">
    <property type="component" value="Unassembled WGS sequence"/>
</dbReference>
<accession>A0ABS0HPF3</accession>
<dbReference type="Pfam" id="PF02911">
    <property type="entry name" value="Formyl_trans_C"/>
    <property type="match status" value="1"/>
</dbReference>
<dbReference type="EMBL" id="JADQDN010000002">
    <property type="protein sequence ID" value="MBF9195357.1"/>
    <property type="molecule type" value="Genomic_DNA"/>
</dbReference>
<dbReference type="Gene3D" id="3.40.50.12230">
    <property type="match status" value="1"/>
</dbReference>
<dbReference type="InterPro" id="IPR002376">
    <property type="entry name" value="Formyl_transf_N"/>
</dbReference>
<evidence type="ECO:0000259" key="1">
    <source>
        <dbReference type="Pfam" id="PF00551"/>
    </source>
</evidence>
<name>A0ABS0HPF3_9HYPH</name>
<dbReference type="PANTHER" id="PTHR11138">
    <property type="entry name" value="METHIONYL-TRNA FORMYLTRANSFERASE"/>
    <property type="match status" value="1"/>
</dbReference>
<dbReference type="SUPFAM" id="SSF50486">
    <property type="entry name" value="FMT C-terminal domain-like"/>
    <property type="match status" value="1"/>
</dbReference>
<comment type="caution">
    <text evidence="3">The sequence shown here is derived from an EMBL/GenBank/DDBJ whole genome shotgun (WGS) entry which is preliminary data.</text>
</comment>
<proteinExistence type="predicted"/>
<feature type="domain" description="Formyl transferase C-terminal" evidence="2">
    <location>
        <begin position="195"/>
        <end position="281"/>
    </location>
</feature>
<dbReference type="InterPro" id="IPR036477">
    <property type="entry name" value="Formyl_transf_N_sf"/>
</dbReference>
<dbReference type="Pfam" id="PF00551">
    <property type="entry name" value="Formyl_trans_N"/>
    <property type="match status" value="1"/>
</dbReference>
<protein>
    <recommendedName>
        <fullName evidence="5">Methionyl-tRNA formyltransferase</fullName>
    </recommendedName>
</protein>
<evidence type="ECO:0000313" key="4">
    <source>
        <dbReference type="Proteomes" id="UP000611708"/>
    </source>
</evidence>
<keyword evidence="4" id="KW-1185">Reference proteome</keyword>
<dbReference type="InterPro" id="IPR011034">
    <property type="entry name" value="Formyl_transferase-like_C_sf"/>
</dbReference>
<reference evidence="3 4" key="1">
    <citation type="submission" date="2020-11" db="EMBL/GenBank/DDBJ databases">
        <authorList>
            <person name="Kim M.K."/>
        </authorList>
    </citation>
    <scope>NUCLEOTIDE SEQUENCE [LARGE SCALE GENOMIC DNA]</scope>
    <source>
        <strain evidence="3 4">BT290</strain>
    </source>
</reference>
<gene>
    <name evidence="3" type="ORF">I2H36_04870</name>
</gene>
<dbReference type="SUPFAM" id="SSF53328">
    <property type="entry name" value="Formyltransferase"/>
    <property type="match status" value="1"/>
</dbReference>
<evidence type="ECO:0000259" key="2">
    <source>
        <dbReference type="Pfam" id="PF02911"/>
    </source>
</evidence>
<sequence>MITADRKVIVCAAGLKGANFVRGLVNHEIRLDRIYAYKQPDDHSDSFFSIKQLAETMQIEFRESRKPEFSSSDLIFIIGWQYMFATITPFSVVFHDSLLPKYRGFAPTVTALLKGDTQIGVTALTPTPGVDEGPIIGQLAVQIAYPIKIKTALDLQSDLMISLATQIHRQWSEGFFTTCEQEHARATYSLWRNDADYLIDWSKTASEIVRAIDALGYPYSGARTTANGETLIIESASEVDDLNFEIRQPGKIWTLDGGRPLVVCGSGLLRLEDCRTLNGARYDFRRTRIKLGESQLK</sequence>
<feature type="domain" description="Formyl transferase N-terminal" evidence="1">
    <location>
        <begin position="92"/>
        <end position="144"/>
    </location>
</feature>